<name>A0ABD3K4B0_EUCGL</name>
<protein>
    <submittedName>
        <fullName evidence="3">Uncharacterized protein</fullName>
    </submittedName>
</protein>
<dbReference type="Proteomes" id="UP001634007">
    <property type="component" value="Unassembled WGS sequence"/>
</dbReference>
<keyword evidence="2" id="KW-0732">Signal</keyword>
<evidence type="ECO:0000256" key="1">
    <source>
        <dbReference type="SAM" id="MobiDB-lite"/>
    </source>
</evidence>
<gene>
    <name evidence="3" type="ORF">ACJRO7_028419</name>
</gene>
<reference evidence="3 4" key="1">
    <citation type="submission" date="2024-11" db="EMBL/GenBank/DDBJ databases">
        <title>Chromosome-level genome assembly of Eucalyptus globulus Labill. provides insights into its genome evolution.</title>
        <authorList>
            <person name="Li X."/>
        </authorList>
    </citation>
    <scope>NUCLEOTIDE SEQUENCE [LARGE SCALE GENOMIC DNA]</scope>
    <source>
        <strain evidence="3">CL2024</strain>
        <tissue evidence="3">Fresh tender leaves</tissue>
    </source>
</reference>
<dbReference type="AlphaFoldDB" id="A0ABD3K4B0"/>
<evidence type="ECO:0000313" key="4">
    <source>
        <dbReference type="Proteomes" id="UP001634007"/>
    </source>
</evidence>
<proteinExistence type="predicted"/>
<organism evidence="3 4">
    <name type="scientific">Eucalyptus globulus</name>
    <name type="common">Tasmanian blue gum</name>
    <dbReference type="NCBI Taxonomy" id="34317"/>
    <lineage>
        <taxon>Eukaryota</taxon>
        <taxon>Viridiplantae</taxon>
        <taxon>Streptophyta</taxon>
        <taxon>Embryophyta</taxon>
        <taxon>Tracheophyta</taxon>
        <taxon>Spermatophyta</taxon>
        <taxon>Magnoliopsida</taxon>
        <taxon>eudicotyledons</taxon>
        <taxon>Gunneridae</taxon>
        <taxon>Pentapetalae</taxon>
        <taxon>rosids</taxon>
        <taxon>malvids</taxon>
        <taxon>Myrtales</taxon>
        <taxon>Myrtaceae</taxon>
        <taxon>Myrtoideae</taxon>
        <taxon>Eucalypteae</taxon>
        <taxon>Eucalyptus</taxon>
    </lineage>
</organism>
<comment type="caution">
    <text evidence="3">The sequence shown here is derived from an EMBL/GenBank/DDBJ whole genome shotgun (WGS) entry which is preliminary data.</text>
</comment>
<keyword evidence="4" id="KW-1185">Reference proteome</keyword>
<feature type="chain" id="PRO_5044801911" evidence="2">
    <location>
        <begin position="25"/>
        <end position="103"/>
    </location>
</feature>
<feature type="region of interest" description="Disordered" evidence="1">
    <location>
        <begin position="42"/>
        <end position="78"/>
    </location>
</feature>
<accession>A0ABD3K4B0</accession>
<evidence type="ECO:0000256" key="2">
    <source>
        <dbReference type="SAM" id="SignalP"/>
    </source>
</evidence>
<evidence type="ECO:0000313" key="3">
    <source>
        <dbReference type="EMBL" id="KAL3731531.1"/>
    </source>
</evidence>
<feature type="signal peptide" evidence="2">
    <location>
        <begin position="1"/>
        <end position="24"/>
    </location>
</feature>
<feature type="compositionally biased region" description="Polar residues" evidence="1">
    <location>
        <begin position="62"/>
        <end position="75"/>
    </location>
</feature>
<sequence>MECKNLFCLLTLVFSLLMLEDSMASRIPAAFDPSVNSKIGVVGSTPGKDHGGSVPRPRAKTTVPQAGQPKTSASTVVAAHSKANVNASTAVSPASATLEKQRH</sequence>
<dbReference type="EMBL" id="JBJKBG010000007">
    <property type="protein sequence ID" value="KAL3731531.1"/>
    <property type="molecule type" value="Genomic_DNA"/>
</dbReference>